<gene>
    <name evidence="4" type="ORF">CTI12_AA483820</name>
</gene>
<dbReference type="PANTHER" id="PTHR11956:SF5">
    <property type="entry name" value="ARGININE--TRNA LIGASE, CYTOPLASMIC"/>
    <property type="match status" value="1"/>
</dbReference>
<keyword evidence="5" id="KW-1185">Reference proteome</keyword>
<dbReference type="Proteomes" id="UP000245207">
    <property type="component" value="Unassembled WGS sequence"/>
</dbReference>
<reference evidence="4 5" key="1">
    <citation type="journal article" date="2018" name="Mol. Plant">
        <title>The genome of Artemisia annua provides insight into the evolution of Asteraceae family and artemisinin biosynthesis.</title>
        <authorList>
            <person name="Shen Q."/>
            <person name="Zhang L."/>
            <person name="Liao Z."/>
            <person name="Wang S."/>
            <person name="Yan T."/>
            <person name="Shi P."/>
            <person name="Liu M."/>
            <person name="Fu X."/>
            <person name="Pan Q."/>
            <person name="Wang Y."/>
            <person name="Lv Z."/>
            <person name="Lu X."/>
            <person name="Zhang F."/>
            <person name="Jiang W."/>
            <person name="Ma Y."/>
            <person name="Chen M."/>
            <person name="Hao X."/>
            <person name="Li L."/>
            <person name="Tang Y."/>
            <person name="Lv G."/>
            <person name="Zhou Y."/>
            <person name="Sun X."/>
            <person name="Brodelius P.E."/>
            <person name="Rose J.K.C."/>
            <person name="Tang K."/>
        </authorList>
    </citation>
    <scope>NUCLEOTIDE SEQUENCE [LARGE SCALE GENOMIC DNA]</scope>
    <source>
        <strain evidence="5">cv. Huhao1</strain>
        <tissue evidence="4">Leaf</tissue>
    </source>
</reference>
<dbReference type="Pfam" id="PF20241">
    <property type="entry name" value="DUF6598"/>
    <property type="match status" value="1"/>
</dbReference>
<evidence type="ECO:0000259" key="3">
    <source>
        <dbReference type="SMART" id="SM00836"/>
    </source>
</evidence>
<dbReference type="GO" id="GO:0005524">
    <property type="term" value="F:ATP binding"/>
    <property type="evidence" value="ECO:0007669"/>
    <property type="project" value="InterPro"/>
</dbReference>
<dbReference type="AlphaFoldDB" id="A0A2U1LIT1"/>
<evidence type="ECO:0000313" key="5">
    <source>
        <dbReference type="Proteomes" id="UP000245207"/>
    </source>
</evidence>
<dbReference type="InterPro" id="IPR046533">
    <property type="entry name" value="DUF6598"/>
</dbReference>
<dbReference type="SMART" id="SM00836">
    <property type="entry name" value="DALR_1"/>
    <property type="match status" value="1"/>
</dbReference>
<dbReference type="EC" id="6.1.1.19" evidence="1"/>
<evidence type="ECO:0000256" key="2">
    <source>
        <dbReference type="ARBA" id="ARBA00049339"/>
    </source>
</evidence>
<dbReference type="SUPFAM" id="SSF47323">
    <property type="entry name" value="Anticodon-binding domain of a subclass of class I aminoacyl-tRNA synthetases"/>
    <property type="match status" value="1"/>
</dbReference>
<protein>
    <recommendedName>
        <fullName evidence="1">arginine--tRNA ligase</fullName>
        <ecNumber evidence="1">6.1.1.19</ecNumber>
    </recommendedName>
</protein>
<feature type="domain" description="DALR anticodon binding" evidence="3">
    <location>
        <begin position="35"/>
        <end position="127"/>
    </location>
</feature>
<evidence type="ECO:0000256" key="1">
    <source>
        <dbReference type="ARBA" id="ARBA00012837"/>
    </source>
</evidence>
<dbReference type="STRING" id="35608.A0A2U1LIT1"/>
<dbReference type="InterPro" id="IPR008909">
    <property type="entry name" value="DALR_anticod-bd"/>
</dbReference>
<proteinExistence type="predicted"/>
<dbReference type="Pfam" id="PF05746">
    <property type="entry name" value="DALR_1"/>
    <property type="match status" value="1"/>
</dbReference>
<evidence type="ECO:0000313" key="4">
    <source>
        <dbReference type="EMBL" id="PWA48910.1"/>
    </source>
</evidence>
<dbReference type="Gene3D" id="1.10.730.10">
    <property type="entry name" value="Isoleucyl-tRNA Synthetase, Domain 1"/>
    <property type="match status" value="1"/>
</dbReference>
<dbReference type="InterPro" id="IPR001278">
    <property type="entry name" value="Arg-tRNA-ligase"/>
</dbReference>
<dbReference type="GO" id="GO:0006420">
    <property type="term" value="P:arginyl-tRNA aminoacylation"/>
    <property type="evidence" value="ECO:0007669"/>
    <property type="project" value="InterPro"/>
</dbReference>
<comment type="caution">
    <text evidence="4">The sequence shown here is derived from an EMBL/GenBank/DDBJ whole genome shotgun (WGS) entry which is preliminary data.</text>
</comment>
<comment type="catalytic activity">
    <reaction evidence="2">
        <text>tRNA(Arg) + L-arginine + ATP = L-arginyl-tRNA(Arg) + AMP + diphosphate</text>
        <dbReference type="Rhea" id="RHEA:20301"/>
        <dbReference type="Rhea" id="RHEA-COMP:9658"/>
        <dbReference type="Rhea" id="RHEA-COMP:9673"/>
        <dbReference type="ChEBI" id="CHEBI:30616"/>
        <dbReference type="ChEBI" id="CHEBI:32682"/>
        <dbReference type="ChEBI" id="CHEBI:33019"/>
        <dbReference type="ChEBI" id="CHEBI:78442"/>
        <dbReference type="ChEBI" id="CHEBI:78513"/>
        <dbReference type="ChEBI" id="CHEBI:456215"/>
        <dbReference type="EC" id="6.1.1.19"/>
    </reaction>
</comment>
<name>A0A2U1LIT1_ARTAN</name>
<dbReference type="PANTHER" id="PTHR11956">
    <property type="entry name" value="ARGINYL-TRNA SYNTHETASE"/>
    <property type="match status" value="1"/>
</dbReference>
<dbReference type="EMBL" id="PKPP01009166">
    <property type="protein sequence ID" value="PWA48910.1"/>
    <property type="molecule type" value="Genomic_DNA"/>
</dbReference>
<accession>A0A2U1LIT1</accession>
<organism evidence="4 5">
    <name type="scientific">Artemisia annua</name>
    <name type="common">Sweet wormwood</name>
    <dbReference type="NCBI Taxonomy" id="35608"/>
    <lineage>
        <taxon>Eukaryota</taxon>
        <taxon>Viridiplantae</taxon>
        <taxon>Streptophyta</taxon>
        <taxon>Embryophyta</taxon>
        <taxon>Tracheophyta</taxon>
        <taxon>Spermatophyta</taxon>
        <taxon>Magnoliopsida</taxon>
        <taxon>eudicotyledons</taxon>
        <taxon>Gunneridae</taxon>
        <taxon>Pentapetalae</taxon>
        <taxon>asterids</taxon>
        <taxon>campanulids</taxon>
        <taxon>Asterales</taxon>
        <taxon>Asteraceae</taxon>
        <taxon>Asteroideae</taxon>
        <taxon>Anthemideae</taxon>
        <taxon>Artemisiinae</taxon>
        <taxon>Artemisia</taxon>
    </lineage>
</organism>
<sequence length="462" mass="51808">MYNGLMMMGHHQHVIVDTGLQGNTFVYLLHTQALVLSILKNPRRGTFKLTKAFVAKERELGLHLIRFTDEVKESCLTMSPHILCEYLWDLCKKFTSCYSEVRPVETRLLLCRATSLVMGKCFDLLRINTNCRSGYLKKESLVSSLAPVNSFIPWSADVPDDARLKNLNPRIELFSIFVSISADFKVGHLCGGIALTDFNGLQNGWLKSDHKNSGRVTYFAHDWSNPLPIRNGSQIYLGNPSSRYGVSLASTIEIHTNLIVTSKKNGDCKDACFELSRGKKEFNKSAFWENEDKRTECDTMAFESESGFIQIHYMLLKDAVDSKMELSFESSYSKGLKVCGYISASYGKGVLDELKDADKEYHHALIFKADGMLVLPGKKLDLRKSVLAIPANGDLILEASLKDSKSGETIVDKRDNRVTYSVVTNKGFRKWKIPVSVKGRGESLIGSFNLTLEWSKGSAIFS</sequence>
<keyword evidence="4" id="KW-0436">Ligase</keyword>
<dbReference type="GO" id="GO:0004814">
    <property type="term" value="F:arginine-tRNA ligase activity"/>
    <property type="evidence" value="ECO:0007669"/>
    <property type="project" value="UniProtKB-EC"/>
</dbReference>
<dbReference type="InterPro" id="IPR009080">
    <property type="entry name" value="tRNAsynth_Ia_anticodon-bd"/>
</dbReference>